<keyword evidence="5" id="KW-0998">Cell outer membrane</keyword>
<dbReference type="Gene3D" id="1.25.40.390">
    <property type="match status" value="1"/>
</dbReference>
<dbReference type="EMBL" id="JAGKSB010000001">
    <property type="protein sequence ID" value="MBP3942207.1"/>
    <property type="molecule type" value="Genomic_DNA"/>
</dbReference>
<evidence type="ECO:0000259" key="6">
    <source>
        <dbReference type="Pfam" id="PF07980"/>
    </source>
</evidence>
<gene>
    <name evidence="7" type="ORF">J5U18_01270</name>
</gene>
<evidence type="ECO:0000313" key="7">
    <source>
        <dbReference type="EMBL" id="MBP3942207.1"/>
    </source>
</evidence>
<protein>
    <submittedName>
        <fullName evidence="7">RagB/SusD family nutrient uptake outer membrane protein</fullName>
    </submittedName>
</protein>
<dbReference type="AlphaFoldDB" id="A0A8T4H9Q8"/>
<dbReference type="RefSeq" id="WP_353545688.1">
    <property type="nucleotide sequence ID" value="NZ_JAGKSB010000001.1"/>
</dbReference>
<feature type="domain" description="RagB/SusD" evidence="6">
    <location>
        <begin position="276"/>
        <end position="600"/>
    </location>
</feature>
<comment type="subcellular location">
    <subcellularLocation>
        <location evidence="1">Cell outer membrane</location>
    </subcellularLocation>
</comment>
<comment type="similarity">
    <text evidence="2">Belongs to the SusD family.</text>
</comment>
<sequence length="601" mass="68145">MKNIQQRTIFYPGNLLLLLGGLIALSSCSKLDQNPESTVTKEAVFKSEKGLELYANSFYTMLPNADAVQRGDAMADYTARREVPDFIREGAYTARQSSGWNWSELRNINYFIENCTNTAIPADVRNNYIGIAKFFRALFYFNKVVRFGDVPWVNATYTVDEEKLYKARDPRTLVLDSMLSDLNFAITNIKATNDASRTMVTKYVALALKARIALFEGTFRKYHTNYNLVASANFWLKEAKDASARIMTEAPFKLNESGDSKTAYRNVFVSTLPNANEVILANVFDDKLSVYHDANWYWTSATYGDRASLTRTFVNTYLNIDGSSFTDNPAYKTTVFQEEVKNRDLRLSQTIRTQGYARINGGNTEVSAPLFSYTFTGYHPIKWTLDNVFYDAGSRNDNALPIFRYAEVLLVYAEAAAELGELTVADWTKTIGALRKRAGITGGLSALPTRVDPYLQQTYFPEISNPVLLEIRRERGIELVFEGLRFQDIIRWKKGKLMEQVWNGIYVPGVDQLLDLNEDSKPDVLFYNQNPANRINGVSYINVAPSATSTPNPYKLSNGSSGEITWLTNIPRVWNDKFYLYPIPESDRLINPNLGQNPGWE</sequence>
<dbReference type="Pfam" id="PF12771">
    <property type="entry name" value="SusD-like_2"/>
    <property type="match status" value="1"/>
</dbReference>
<accession>A0A8T4H9Q8</accession>
<dbReference type="InterPro" id="IPR041662">
    <property type="entry name" value="SusD-like_2"/>
</dbReference>
<organism evidence="7 8">
    <name type="scientific">Rhinopithecimicrobium faecis</name>
    <dbReference type="NCBI Taxonomy" id="2820698"/>
    <lineage>
        <taxon>Bacteria</taxon>
        <taxon>Pseudomonadati</taxon>
        <taxon>Bacteroidota</taxon>
        <taxon>Sphingobacteriia</taxon>
        <taxon>Sphingobacteriales</taxon>
        <taxon>Sphingobacteriaceae</taxon>
        <taxon>Rhinopithecimicrobium</taxon>
    </lineage>
</organism>
<dbReference type="InterPro" id="IPR012944">
    <property type="entry name" value="SusD_RagB_dom"/>
</dbReference>
<evidence type="ECO:0000256" key="3">
    <source>
        <dbReference type="ARBA" id="ARBA00022729"/>
    </source>
</evidence>
<evidence type="ECO:0000256" key="5">
    <source>
        <dbReference type="ARBA" id="ARBA00023237"/>
    </source>
</evidence>
<name>A0A8T4H9Q8_9SPHI</name>
<evidence type="ECO:0000256" key="1">
    <source>
        <dbReference type="ARBA" id="ARBA00004442"/>
    </source>
</evidence>
<dbReference type="PROSITE" id="PS51257">
    <property type="entry name" value="PROKAR_LIPOPROTEIN"/>
    <property type="match status" value="1"/>
</dbReference>
<evidence type="ECO:0000256" key="2">
    <source>
        <dbReference type="ARBA" id="ARBA00006275"/>
    </source>
</evidence>
<evidence type="ECO:0000256" key="4">
    <source>
        <dbReference type="ARBA" id="ARBA00023136"/>
    </source>
</evidence>
<keyword evidence="3" id="KW-0732">Signal</keyword>
<dbReference type="InterPro" id="IPR011990">
    <property type="entry name" value="TPR-like_helical_dom_sf"/>
</dbReference>
<dbReference type="Pfam" id="PF07980">
    <property type="entry name" value="SusD_RagB"/>
    <property type="match status" value="1"/>
</dbReference>
<proteinExistence type="inferred from homology"/>
<dbReference type="GO" id="GO:0009279">
    <property type="term" value="C:cell outer membrane"/>
    <property type="evidence" value="ECO:0007669"/>
    <property type="project" value="UniProtKB-SubCell"/>
</dbReference>
<dbReference type="SUPFAM" id="SSF48452">
    <property type="entry name" value="TPR-like"/>
    <property type="match status" value="1"/>
</dbReference>
<keyword evidence="4" id="KW-0472">Membrane</keyword>
<evidence type="ECO:0000313" key="8">
    <source>
        <dbReference type="Proteomes" id="UP000679691"/>
    </source>
</evidence>
<dbReference type="Proteomes" id="UP000679691">
    <property type="component" value="Unassembled WGS sequence"/>
</dbReference>
<reference evidence="7" key="1">
    <citation type="submission" date="2021-03" db="EMBL/GenBank/DDBJ databases">
        <authorList>
            <person name="Lu T."/>
            <person name="Wang Q."/>
            <person name="Han X."/>
        </authorList>
    </citation>
    <scope>NUCLEOTIDE SEQUENCE</scope>
    <source>
        <strain evidence="7">WQ 2009</strain>
    </source>
</reference>
<keyword evidence="8" id="KW-1185">Reference proteome</keyword>
<comment type="caution">
    <text evidence="7">The sequence shown here is derived from an EMBL/GenBank/DDBJ whole genome shotgun (WGS) entry which is preliminary data.</text>
</comment>